<evidence type="ECO:0000259" key="4">
    <source>
        <dbReference type="PROSITE" id="PS51118"/>
    </source>
</evidence>
<dbReference type="SUPFAM" id="SSF46785">
    <property type="entry name" value="Winged helix' DNA-binding domain"/>
    <property type="match status" value="1"/>
</dbReference>
<sequence>MSDRKHKNHVIPSTEGCPVETTLEVIGGKWKGIILYHLIEGPKRFSEFRRLYPAITQFMLTLQLRELERDGIIHREVYKQVPPKVEYSLTEFGKTLEPIILSMKSWGATYKNRIVDIRLQSQDPEEDGQNSQSDG</sequence>
<keyword evidence="1" id="KW-0805">Transcription regulation</keyword>
<dbReference type="EMBL" id="MRTF01000004">
    <property type="protein sequence ID" value="OME92755.1"/>
    <property type="molecule type" value="Genomic_DNA"/>
</dbReference>
<dbReference type="GO" id="GO:0003677">
    <property type="term" value="F:DNA binding"/>
    <property type="evidence" value="ECO:0007669"/>
    <property type="project" value="UniProtKB-KW"/>
</dbReference>
<proteinExistence type="predicted"/>
<dbReference type="InterPro" id="IPR036388">
    <property type="entry name" value="WH-like_DNA-bd_sf"/>
</dbReference>
<evidence type="ECO:0000256" key="3">
    <source>
        <dbReference type="ARBA" id="ARBA00023163"/>
    </source>
</evidence>
<dbReference type="Proteomes" id="UP000187074">
    <property type="component" value="Unassembled WGS sequence"/>
</dbReference>
<reference evidence="5 6" key="1">
    <citation type="submission" date="2016-11" db="EMBL/GenBank/DDBJ databases">
        <title>Paenibacillus species isolates.</title>
        <authorList>
            <person name="Beno S.M."/>
        </authorList>
    </citation>
    <scope>NUCLEOTIDE SEQUENCE [LARGE SCALE GENOMIC DNA]</scope>
    <source>
        <strain evidence="5 6">FSL F4-0100</strain>
    </source>
</reference>
<name>A0A1R1B1T5_PAELA</name>
<organism evidence="5 6">
    <name type="scientific">Paenibacillus lautus</name>
    <name type="common">Bacillus lautus</name>
    <dbReference type="NCBI Taxonomy" id="1401"/>
    <lineage>
        <taxon>Bacteria</taxon>
        <taxon>Bacillati</taxon>
        <taxon>Bacillota</taxon>
        <taxon>Bacilli</taxon>
        <taxon>Bacillales</taxon>
        <taxon>Paenibacillaceae</taxon>
        <taxon>Paenibacillus</taxon>
    </lineage>
</organism>
<dbReference type="InterPro" id="IPR036390">
    <property type="entry name" value="WH_DNA-bd_sf"/>
</dbReference>
<dbReference type="RefSeq" id="WP_076322785.1">
    <property type="nucleotide sequence ID" value="NZ_JBCMZZ010000042.1"/>
</dbReference>
<dbReference type="OrthoDB" id="9791143at2"/>
<keyword evidence="2" id="KW-0238">DNA-binding</keyword>
<evidence type="ECO:0000256" key="2">
    <source>
        <dbReference type="ARBA" id="ARBA00023125"/>
    </source>
</evidence>
<dbReference type="PROSITE" id="PS51118">
    <property type="entry name" value="HTH_HXLR"/>
    <property type="match status" value="1"/>
</dbReference>
<accession>A0A1R1B1T5</accession>
<dbReference type="AlphaFoldDB" id="A0A1R1B1T5"/>
<dbReference type="Pfam" id="PF01638">
    <property type="entry name" value="HxlR"/>
    <property type="match status" value="1"/>
</dbReference>
<feature type="domain" description="HTH hxlR-type" evidence="4">
    <location>
        <begin position="17"/>
        <end position="115"/>
    </location>
</feature>
<dbReference type="Gene3D" id="1.10.10.10">
    <property type="entry name" value="Winged helix-like DNA-binding domain superfamily/Winged helix DNA-binding domain"/>
    <property type="match status" value="1"/>
</dbReference>
<comment type="caution">
    <text evidence="5">The sequence shown here is derived from an EMBL/GenBank/DDBJ whole genome shotgun (WGS) entry which is preliminary data.</text>
</comment>
<protein>
    <submittedName>
        <fullName evidence="5">ArsR family transcriptional regulator</fullName>
    </submittedName>
</protein>
<dbReference type="PANTHER" id="PTHR33204:SF33">
    <property type="entry name" value="TRANSCRIPTIONAL REGULATOR, MARR FAMILY"/>
    <property type="match status" value="1"/>
</dbReference>
<gene>
    <name evidence="5" type="ORF">BK123_12795</name>
</gene>
<dbReference type="InterPro" id="IPR002577">
    <property type="entry name" value="HTH_HxlR"/>
</dbReference>
<evidence type="ECO:0000313" key="5">
    <source>
        <dbReference type="EMBL" id="OME92755.1"/>
    </source>
</evidence>
<dbReference type="PANTHER" id="PTHR33204">
    <property type="entry name" value="TRANSCRIPTIONAL REGULATOR, MARR FAMILY"/>
    <property type="match status" value="1"/>
</dbReference>
<evidence type="ECO:0000256" key="1">
    <source>
        <dbReference type="ARBA" id="ARBA00023015"/>
    </source>
</evidence>
<evidence type="ECO:0000313" key="6">
    <source>
        <dbReference type="Proteomes" id="UP000187074"/>
    </source>
</evidence>
<keyword evidence="3" id="KW-0804">Transcription</keyword>